<dbReference type="InterPro" id="IPR036397">
    <property type="entry name" value="RNaseH_sf"/>
</dbReference>
<dbReference type="GO" id="GO:0003676">
    <property type="term" value="F:nucleic acid binding"/>
    <property type="evidence" value="ECO:0007669"/>
    <property type="project" value="InterPro"/>
</dbReference>
<keyword evidence="4" id="KW-0540">Nuclease</keyword>
<evidence type="ECO:0000256" key="2">
    <source>
        <dbReference type="ARBA" id="ARBA00022679"/>
    </source>
</evidence>
<dbReference type="CDD" id="cd00303">
    <property type="entry name" value="retropepsin_like"/>
    <property type="match status" value="1"/>
</dbReference>
<comment type="caution">
    <text evidence="10">The sequence shown here is derived from an EMBL/GenBank/DDBJ whole genome shotgun (WGS) entry which is preliminary data.</text>
</comment>
<dbReference type="Proteomes" id="UP000825729">
    <property type="component" value="Unassembled WGS sequence"/>
</dbReference>
<dbReference type="InterPro" id="IPR041373">
    <property type="entry name" value="RT_RNaseH"/>
</dbReference>
<keyword evidence="6" id="KW-0378">Hydrolase</keyword>
<dbReference type="InterPro" id="IPR041588">
    <property type="entry name" value="Integrase_H2C2"/>
</dbReference>
<feature type="compositionally biased region" description="Basic and acidic residues" evidence="8">
    <location>
        <begin position="185"/>
        <end position="216"/>
    </location>
</feature>
<sequence>MIYFQSLGALNGQEEKSKTKKETAAIKGKYKSEIEEAISGYPDFQLDPNLDHRFLRGLRIITWKIRPVQVGFVELYSFKVVDLVLELAAEAIQLLKVISQVEPGLCMKTMSGGEPLAEPDPEPERSLLNRRRRGQSTMEDQHQEEGAEKTMEHYVQSNPNAQISAITNPKEQIKAITLRSGKVLEEQKQPHEEENKENQQQDKEREEQSEEKEVNRQHKQKGKSSKFLSNAEINVDTLAYPEKAKKDKLEDKFSKFIDIFKRLEINNLFVEALMQMPQYAKFLKKVLSGKRKIEEQGTVMLTENCSAILKNQFPTKLKDAGSFTIPWEFDNFKFNKVLCDLGASINLMPLSICRKLNLGELKETNIMLQFVDRSTKKPNALIEDVLVKFGKFIYPCDFVVLDMEVDWELPLILGRPFLATAAALIDVKQGKLTLRLNDEEIVFDIKQAIKSPSNLCDDACYFIDVIDECANHAQREVMMKDSLERCLTQSCTKEDDDPLMQQEVAQLEAEGNKEEDEGAEIKDPSKLELKPLPSSLKYIFLEENAKPVIISSCLNVREEKLLIEVLSKHKKAIGWTISDIKGISPTTCMHKILMEDSFKPTIQPQRRLNPTLQEVVKKEVVKLLDAGIIYPISYSKWVSHVQVVPKKGGITVIKNSDDELIPTRTVTGWRVCIDYKKLNSTTRKDHFSLPFIDQMLERLASNKFYCFLDGYSGYFQIPIASEDQEKTTFTCPYGTFAYRRMPFGLCNAPATFQRCMIAIFHDFIENFMEIFMDDFTLYGLTFETCLKNLDLVLARCEESNLVLNWEKCHFMVKEGIVLGHKISKKGVVLGQRNERMFHTIYYASHTLTGPQLNYTNTEKELLAVVHLFAKKDSKPRLIRWILLLQEFDIEIKDKKGAENVVVDHLSRLETEEVEKREISELFPDEIICQINKLSFQTPWFADFANFLAGGWIPKDLSWQQRKKFLADVKYYFWEDPYLYKICPDQVIRRCVPETEVESILKHCHDGEAGGHFSSNRTAAKVLQSGFYWPTLYQDAKRYVSTCDRCQRTGNVSRKDEMPLTNILVCELFDVWGIDFMGPFPSSYGFVYILVAVEYVSKWVEAIATRTNDARVVLEFLRKNIFTRFGAPRAIISDGGKHFCNTQFATLLKKFGVRHKVATPYHAQTSGQVEVSNRELKRILEKTISLSRKDWAMKLDDALWAYRTAYKTPTGTTPFRLVYGKACHLPVKLKHKAYWATKFLNFDVQKTGEKRLLDLNELEELRSWAYDNAKLYKLKTKKWQDKNIRMKNFEVGQKVLLYNSRLKLFPEKLKSRWQGPYEVIGVSNFGAFEIQQPKNGEKFQVNGQRG</sequence>
<dbReference type="Pfam" id="PF00078">
    <property type="entry name" value="RVT_1"/>
    <property type="match status" value="1"/>
</dbReference>
<feature type="region of interest" description="Disordered" evidence="8">
    <location>
        <begin position="185"/>
        <end position="228"/>
    </location>
</feature>
<dbReference type="InterPro" id="IPR021109">
    <property type="entry name" value="Peptidase_aspartic_dom_sf"/>
</dbReference>
<dbReference type="Gene3D" id="2.40.70.10">
    <property type="entry name" value="Acid Proteases"/>
    <property type="match status" value="1"/>
</dbReference>
<dbReference type="SUPFAM" id="SSF56672">
    <property type="entry name" value="DNA/RNA polymerases"/>
    <property type="match status" value="1"/>
</dbReference>
<feature type="compositionally biased region" description="Basic and acidic residues" evidence="8">
    <location>
        <begin position="139"/>
        <end position="152"/>
    </location>
</feature>
<dbReference type="Gene3D" id="3.10.10.10">
    <property type="entry name" value="HIV Type 1 Reverse Transcriptase, subunit A, domain 1"/>
    <property type="match status" value="1"/>
</dbReference>
<keyword evidence="11" id="KW-1185">Reference proteome</keyword>
<dbReference type="InterPro" id="IPR001584">
    <property type="entry name" value="Integrase_cat-core"/>
</dbReference>
<keyword evidence="3" id="KW-0548">Nucleotidyltransferase</keyword>
<dbReference type="CDD" id="cd09274">
    <property type="entry name" value="RNase_HI_RT_Ty3"/>
    <property type="match status" value="1"/>
</dbReference>
<dbReference type="Gene3D" id="3.30.420.10">
    <property type="entry name" value="Ribonuclease H-like superfamily/Ribonuclease H"/>
    <property type="match status" value="1"/>
</dbReference>
<accession>A0AAV7DVT3</accession>
<keyword evidence="7" id="KW-0695">RNA-directed DNA polymerase</keyword>
<evidence type="ECO:0000256" key="3">
    <source>
        <dbReference type="ARBA" id="ARBA00022695"/>
    </source>
</evidence>
<evidence type="ECO:0000313" key="11">
    <source>
        <dbReference type="Proteomes" id="UP000825729"/>
    </source>
</evidence>
<gene>
    <name evidence="10" type="ORF">H6P81_020244</name>
</gene>
<dbReference type="InterPro" id="IPR043502">
    <property type="entry name" value="DNA/RNA_pol_sf"/>
</dbReference>
<dbReference type="Gene3D" id="3.30.70.270">
    <property type="match status" value="1"/>
</dbReference>
<dbReference type="GO" id="GO:0004519">
    <property type="term" value="F:endonuclease activity"/>
    <property type="evidence" value="ECO:0007669"/>
    <property type="project" value="UniProtKB-KW"/>
</dbReference>
<keyword evidence="2" id="KW-0808">Transferase</keyword>
<name>A0AAV7DVT3_ARIFI</name>
<dbReference type="EC" id="2.7.7.49" evidence="1"/>
<dbReference type="Pfam" id="PF17921">
    <property type="entry name" value="Integrase_H2C2"/>
    <property type="match status" value="1"/>
</dbReference>
<protein>
    <recommendedName>
        <fullName evidence="1">RNA-directed DNA polymerase</fullName>
        <ecNumber evidence="1">2.7.7.49</ecNumber>
    </recommendedName>
</protein>
<reference evidence="10 11" key="1">
    <citation type="submission" date="2021-07" db="EMBL/GenBank/DDBJ databases">
        <title>The Aristolochia fimbriata genome: insights into angiosperm evolution, floral development and chemical biosynthesis.</title>
        <authorList>
            <person name="Jiao Y."/>
        </authorList>
    </citation>
    <scope>NUCLEOTIDE SEQUENCE [LARGE SCALE GENOMIC DNA]</scope>
    <source>
        <strain evidence="10">IBCAS-2021</strain>
        <tissue evidence="10">Leaf</tissue>
    </source>
</reference>
<dbReference type="GO" id="GO:0016779">
    <property type="term" value="F:nucleotidyltransferase activity"/>
    <property type="evidence" value="ECO:0007669"/>
    <property type="project" value="UniProtKB-KW"/>
</dbReference>
<dbReference type="InterPro" id="IPR000477">
    <property type="entry name" value="RT_dom"/>
</dbReference>
<keyword evidence="5" id="KW-0255">Endonuclease</keyword>
<feature type="region of interest" description="Disordered" evidence="8">
    <location>
        <begin position="109"/>
        <end position="152"/>
    </location>
</feature>
<dbReference type="SUPFAM" id="SSF53098">
    <property type="entry name" value="Ribonuclease H-like"/>
    <property type="match status" value="1"/>
</dbReference>
<evidence type="ECO:0000256" key="7">
    <source>
        <dbReference type="ARBA" id="ARBA00022918"/>
    </source>
</evidence>
<evidence type="ECO:0000256" key="8">
    <source>
        <dbReference type="SAM" id="MobiDB-lite"/>
    </source>
</evidence>
<dbReference type="CDD" id="cd01647">
    <property type="entry name" value="RT_LTR"/>
    <property type="match status" value="1"/>
</dbReference>
<dbReference type="InterPro" id="IPR043128">
    <property type="entry name" value="Rev_trsase/Diguanyl_cyclase"/>
</dbReference>
<dbReference type="InterPro" id="IPR050951">
    <property type="entry name" value="Retrovirus_Pol_polyprotein"/>
</dbReference>
<evidence type="ECO:0000313" key="10">
    <source>
        <dbReference type="EMBL" id="KAG9440079.1"/>
    </source>
</evidence>
<proteinExistence type="predicted"/>
<dbReference type="FunFam" id="1.10.340.70:FF:000001">
    <property type="entry name" value="Retrovirus-related Pol polyprotein from transposon gypsy-like Protein"/>
    <property type="match status" value="1"/>
</dbReference>
<dbReference type="PROSITE" id="PS50994">
    <property type="entry name" value="INTEGRASE"/>
    <property type="match status" value="1"/>
</dbReference>
<organism evidence="10 11">
    <name type="scientific">Aristolochia fimbriata</name>
    <name type="common">White veined hardy Dutchman's pipe vine</name>
    <dbReference type="NCBI Taxonomy" id="158543"/>
    <lineage>
        <taxon>Eukaryota</taxon>
        <taxon>Viridiplantae</taxon>
        <taxon>Streptophyta</taxon>
        <taxon>Embryophyta</taxon>
        <taxon>Tracheophyta</taxon>
        <taxon>Spermatophyta</taxon>
        <taxon>Magnoliopsida</taxon>
        <taxon>Magnoliidae</taxon>
        <taxon>Piperales</taxon>
        <taxon>Aristolochiaceae</taxon>
        <taxon>Aristolochia</taxon>
    </lineage>
</organism>
<dbReference type="EMBL" id="JAINDJ010000008">
    <property type="protein sequence ID" value="KAG9440079.1"/>
    <property type="molecule type" value="Genomic_DNA"/>
</dbReference>
<dbReference type="Gene3D" id="1.10.340.70">
    <property type="match status" value="1"/>
</dbReference>
<evidence type="ECO:0000259" key="9">
    <source>
        <dbReference type="PROSITE" id="PS50994"/>
    </source>
</evidence>
<evidence type="ECO:0000256" key="5">
    <source>
        <dbReference type="ARBA" id="ARBA00022759"/>
    </source>
</evidence>
<evidence type="ECO:0000256" key="1">
    <source>
        <dbReference type="ARBA" id="ARBA00012493"/>
    </source>
</evidence>
<dbReference type="InterPro" id="IPR012337">
    <property type="entry name" value="RNaseH-like_sf"/>
</dbReference>
<feature type="domain" description="Integrase catalytic" evidence="9">
    <location>
        <begin position="1054"/>
        <end position="1221"/>
    </location>
</feature>
<evidence type="ECO:0000256" key="4">
    <source>
        <dbReference type="ARBA" id="ARBA00022722"/>
    </source>
</evidence>
<dbReference type="Pfam" id="PF00665">
    <property type="entry name" value="rve"/>
    <property type="match status" value="1"/>
</dbReference>
<dbReference type="PANTHER" id="PTHR37984">
    <property type="entry name" value="PROTEIN CBG26694"/>
    <property type="match status" value="1"/>
</dbReference>
<evidence type="ECO:0000256" key="6">
    <source>
        <dbReference type="ARBA" id="ARBA00022801"/>
    </source>
</evidence>
<dbReference type="PANTHER" id="PTHR37984:SF5">
    <property type="entry name" value="PROTEIN NYNRIN-LIKE"/>
    <property type="match status" value="1"/>
</dbReference>
<dbReference type="Pfam" id="PF17917">
    <property type="entry name" value="RT_RNaseH"/>
    <property type="match status" value="1"/>
</dbReference>
<dbReference type="GO" id="GO:0015074">
    <property type="term" value="P:DNA integration"/>
    <property type="evidence" value="ECO:0007669"/>
    <property type="project" value="InterPro"/>
</dbReference>